<comment type="caution">
    <text evidence="2">The sequence shown here is derived from an EMBL/GenBank/DDBJ whole genome shotgun (WGS) entry which is preliminary data.</text>
</comment>
<evidence type="ECO:0000256" key="1">
    <source>
        <dbReference type="SAM" id="MobiDB-lite"/>
    </source>
</evidence>
<dbReference type="Proteomes" id="UP001178507">
    <property type="component" value="Unassembled WGS sequence"/>
</dbReference>
<sequence length="446" mass="51160">MQDSLHSALKEASIGPYDFAWLLERVADFGQEPATFNGTSDWKPEAPPKPVQLLVPEMILFNEGTLQAFFFTDCAGFLRGSRRALKQPYVVYHCMEQIMKQRKLDIDLPLLLRDTDLERTFTPGESRRCSRSSRESESRRKPRSTVFAKAQVRRWTLWVGSAKQRVPETEVAERLAGIRNVPWPSGTRLLQASFWSSEKFIVYDYDALRSDVKGAIHGRLDDIINNHFERFTFLDSVRDRNKISAVPNLLAQHLGYHCNLELVSGKFTFYKDSKAQLWLCDASHLFLAPSVSRGKSNAFEALPQKIFRYLSEEALQNLPVEDSEGLKQQRMFELMISDYEAMKVQFGMDRMLRKVQQELDTNIPVLEGTDVEALSRTFDLNCGPRKQTAATRRFEVQAPPRQPIGRCRWFPAQEPKEVRQNPRAKILARGRQMQAPPGARSHAHLG</sequence>
<feature type="region of interest" description="Disordered" evidence="1">
    <location>
        <begin position="123"/>
        <end position="143"/>
    </location>
</feature>
<evidence type="ECO:0000313" key="2">
    <source>
        <dbReference type="EMBL" id="CAJ1398357.1"/>
    </source>
</evidence>
<reference evidence="2" key="1">
    <citation type="submission" date="2023-08" db="EMBL/GenBank/DDBJ databases">
        <authorList>
            <person name="Chen Y."/>
            <person name="Shah S."/>
            <person name="Dougan E. K."/>
            <person name="Thang M."/>
            <person name="Chan C."/>
        </authorList>
    </citation>
    <scope>NUCLEOTIDE SEQUENCE</scope>
</reference>
<keyword evidence="3" id="KW-1185">Reference proteome</keyword>
<organism evidence="2 3">
    <name type="scientific">Effrenium voratum</name>
    <dbReference type="NCBI Taxonomy" id="2562239"/>
    <lineage>
        <taxon>Eukaryota</taxon>
        <taxon>Sar</taxon>
        <taxon>Alveolata</taxon>
        <taxon>Dinophyceae</taxon>
        <taxon>Suessiales</taxon>
        <taxon>Symbiodiniaceae</taxon>
        <taxon>Effrenium</taxon>
    </lineage>
</organism>
<dbReference type="AlphaFoldDB" id="A0AA36J2D5"/>
<feature type="compositionally biased region" description="Basic and acidic residues" evidence="1">
    <location>
        <begin position="123"/>
        <end position="139"/>
    </location>
</feature>
<accession>A0AA36J2D5</accession>
<proteinExistence type="predicted"/>
<name>A0AA36J2D5_9DINO</name>
<gene>
    <name evidence="2" type="ORF">EVOR1521_LOCUS22172</name>
</gene>
<evidence type="ECO:0000313" key="3">
    <source>
        <dbReference type="Proteomes" id="UP001178507"/>
    </source>
</evidence>
<dbReference type="EMBL" id="CAUJNA010003297">
    <property type="protein sequence ID" value="CAJ1398357.1"/>
    <property type="molecule type" value="Genomic_DNA"/>
</dbReference>
<protein>
    <submittedName>
        <fullName evidence="2">Uncharacterized protein</fullName>
    </submittedName>
</protein>